<evidence type="ECO:0008006" key="3">
    <source>
        <dbReference type="Google" id="ProtNLM"/>
    </source>
</evidence>
<sequence>MAALQQRAAERALSTVAPYVPAWLATPATYGLAHAAHTAWHDQPGPAMASALLAAAVTWGTSHITPTSAPLWRAHATATVGLATGGIALSAAIDPTSPGALSAWAILGIATPLSWTIRRITRNGGTTSDGPKALTAGDSGLAAQVRALKGVEIGPPAVEGGRVKAPLHVVSPEGDIERVQDATRTIAAALGVGRNSVRVQADPDDAGRAELIVVPRDHLKHTIPWPGPSAPGGSIGDGFAVGLYEDGIPAVFWLNGDPEAGRNATHLGVFGMNGSGKSSGGEVTWADLLTRRDACLWLGDPVKGEQTLGAVRAGGDWVVTDTAGCRDQIRALPDVIAARADQLGRWGHKQWTPDVFETHDMPALVVWWEEAAKLFRDEIGEDITGLLETARSAGVFIVISLQRPSVGIMSGDDREQIGATWCFGVKGSTTAKMALPPEVRAAGAAPEAWANRRAGYAYLVAPGVDEERYATPMRAYRITAEQLAEAVEGYAEIRASLDAVSAAAAGGAYANRHRDATTTTMPAPRQGPAVIVRDTDRLDLPVNHEPDLPEPDVDAPIEVPTTPSITFARPATQEMPREQAVALLRETIVEMNRAGRTEFRPHDLRDVRARVGRARTWVTGELQALVKAGLLEDDGRGNYRIRDLVPA</sequence>
<proteinExistence type="predicted"/>
<dbReference type="InterPro" id="IPR027417">
    <property type="entry name" value="P-loop_NTPase"/>
</dbReference>
<dbReference type="RefSeq" id="WP_078977324.1">
    <property type="nucleotide sequence ID" value="NZ_MWQN01000001.1"/>
</dbReference>
<comment type="caution">
    <text evidence="1">The sequence shown here is derived from an EMBL/GenBank/DDBJ whole genome shotgun (WGS) entry which is preliminary data.</text>
</comment>
<dbReference type="Gene3D" id="3.40.50.300">
    <property type="entry name" value="P-loop containing nucleotide triphosphate hydrolases"/>
    <property type="match status" value="1"/>
</dbReference>
<dbReference type="AlphaFoldDB" id="A0A1T3P239"/>
<gene>
    <name evidence="1" type="ORF">B4N89_20650</name>
</gene>
<dbReference type="Proteomes" id="UP000190037">
    <property type="component" value="Unassembled WGS sequence"/>
</dbReference>
<evidence type="ECO:0000313" key="1">
    <source>
        <dbReference type="EMBL" id="OPC83025.1"/>
    </source>
</evidence>
<dbReference type="OrthoDB" id="5165844at2"/>
<reference evidence="1 2" key="1">
    <citation type="submission" date="2017-03" db="EMBL/GenBank/DDBJ databases">
        <title>Draft genome sequence of Streptomyces scabrisporus NF3, endophyte isolated from Amphipterygium adstringens.</title>
        <authorList>
            <person name="Vazquez M."/>
            <person name="Ceapa C.D."/>
            <person name="Rodriguez Luna D."/>
            <person name="Sanchez Esquivel S."/>
        </authorList>
    </citation>
    <scope>NUCLEOTIDE SEQUENCE [LARGE SCALE GENOMIC DNA]</scope>
    <source>
        <strain evidence="1 2">NF3</strain>
    </source>
</reference>
<dbReference type="EMBL" id="MWQN01000001">
    <property type="protein sequence ID" value="OPC83025.1"/>
    <property type="molecule type" value="Genomic_DNA"/>
</dbReference>
<dbReference type="SUPFAM" id="SSF52540">
    <property type="entry name" value="P-loop containing nucleoside triphosphate hydrolases"/>
    <property type="match status" value="1"/>
</dbReference>
<evidence type="ECO:0000313" key="2">
    <source>
        <dbReference type="Proteomes" id="UP000190037"/>
    </source>
</evidence>
<keyword evidence="2" id="KW-1185">Reference proteome</keyword>
<dbReference type="STRING" id="159449.B4N89_20650"/>
<protein>
    <recommendedName>
        <fullName evidence="3">FtsK domain-containing protein</fullName>
    </recommendedName>
</protein>
<organism evidence="1 2">
    <name type="scientific">Embleya scabrispora</name>
    <dbReference type="NCBI Taxonomy" id="159449"/>
    <lineage>
        <taxon>Bacteria</taxon>
        <taxon>Bacillati</taxon>
        <taxon>Actinomycetota</taxon>
        <taxon>Actinomycetes</taxon>
        <taxon>Kitasatosporales</taxon>
        <taxon>Streptomycetaceae</taxon>
        <taxon>Embleya</taxon>
    </lineage>
</organism>
<accession>A0A1T3P239</accession>
<name>A0A1T3P239_9ACTN</name>